<proteinExistence type="predicted"/>
<protein>
    <recommendedName>
        <fullName evidence="4">Peptidase C51 domain-containing protein</fullName>
    </recommendedName>
</protein>
<name>A0ABU2LP71_9ACTN</name>
<feature type="chain" id="PRO_5045253042" description="Peptidase C51 domain-containing protein" evidence="1">
    <location>
        <begin position="30"/>
        <end position="337"/>
    </location>
</feature>
<comment type="caution">
    <text evidence="2">The sequence shown here is derived from an EMBL/GenBank/DDBJ whole genome shotgun (WGS) entry which is preliminary data.</text>
</comment>
<reference evidence="3" key="1">
    <citation type="submission" date="2023-07" db="EMBL/GenBank/DDBJ databases">
        <title>30 novel species of actinomycetes from the DSMZ collection.</title>
        <authorList>
            <person name="Nouioui I."/>
        </authorList>
    </citation>
    <scope>NUCLEOTIDE SEQUENCE [LARGE SCALE GENOMIC DNA]</scope>
    <source>
        <strain evidence="3">DSM 44918</strain>
    </source>
</reference>
<organism evidence="2 3">
    <name type="scientific">Streptomyces millisiae</name>
    <dbReference type="NCBI Taxonomy" id="3075542"/>
    <lineage>
        <taxon>Bacteria</taxon>
        <taxon>Bacillati</taxon>
        <taxon>Actinomycetota</taxon>
        <taxon>Actinomycetes</taxon>
        <taxon>Kitasatosporales</taxon>
        <taxon>Streptomycetaceae</taxon>
        <taxon>Streptomyces</taxon>
    </lineage>
</organism>
<dbReference type="InterPro" id="IPR038765">
    <property type="entry name" value="Papain-like_cys_pep_sf"/>
</dbReference>
<dbReference type="EMBL" id="JAVREM010000012">
    <property type="protein sequence ID" value="MDT0319295.1"/>
    <property type="molecule type" value="Genomic_DNA"/>
</dbReference>
<keyword evidence="3" id="KW-1185">Reference proteome</keyword>
<dbReference type="SUPFAM" id="SSF54001">
    <property type="entry name" value="Cysteine proteinases"/>
    <property type="match status" value="1"/>
</dbReference>
<evidence type="ECO:0000313" key="2">
    <source>
        <dbReference type="EMBL" id="MDT0319295.1"/>
    </source>
</evidence>
<sequence length="337" mass="35584">MRRTGIALAGALLALLLVCLLLVAGSPDASSTAAMCAPGRVPEGAAGAGRWSEEQTHNAATITEVARARSLPQRAAVIAVAVAIQESSLVNLPHGDRDSVGLFQQRPSQGWGTREQLTDPAYAAGRFYDALLAVDGWESRPLADVAQAVQRSAYPEAYARWEEPADALVSAAWSSGATTTTATACTGYGVDAAVEFDVENPRTPAEAIAAARRAVGQTGWYRRCDAFVAQAYGYLNSGSHTANEHWARLRGAGLTRPDDHSPPPGALLFYDTGQAAGHVALYLGDDQVASNDILDDFPGEGRIALVNRDDLTAGRWRLHYRGWAAPSFPGAGGRSTI</sequence>
<dbReference type="Proteomes" id="UP001183420">
    <property type="component" value="Unassembled WGS sequence"/>
</dbReference>
<dbReference type="Gene3D" id="3.90.1720.10">
    <property type="entry name" value="endopeptidase domain like (from Nostoc punctiforme)"/>
    <property type="match status" value="1"/>
</dbReference>
<gene>
    <name evidence="2" type="ORF">RNC47_13200</name>
</gene>
<accession>A0ABU2LP71</accession>
<feature type="signal peptide" evidence="1">
    <location>
        <begin position="1"/>
        <end position="29"/>
    </location>
</feature>
<evidence type="ECO:0000313" key="3">
    <source>
        <dbReference type="Proteomes" id="UP001183420"/>
    </source>
</evidence>
<evidence type="ECO:0008006" key="4">
    <source>
        <dbReference type="Google" id="ProtNLM"/>
    </source>
</evidence>
<keyword evidence="1" id="KW-0732">Signal</keyword>
<evidence type="ECO:0000256" key="1">
    <source>
        <dbReference type="SAM" id="SignalP"/>
    </source>
</evidence>
<dbReference type="RefSeq" id="WP_311598512.1">
    <property type="nucleotide sequence ID" value="NZ_JAVREM010000012.1"/>
</dbReference>